<sequence>MGARAAKAVDWASRASRIALAASLAVVAVGAASDFGFTVPLEVAIQRGLGEVATPEALDGKARAALDADDIPLARGLADLGAELGRPLPAETLARLAAAEAPGATAWRNARGFAHGFATGDATGSAALAGALASDLTVVGDVRDLAREGGRLARGEEHSDLILGLAAAGVAVTAASYATLGAAAPARFGVSVLKAARRAGTMTAEFAADLGRRLAKAGEASADAAARRTGAIEARAGAAATEAGGAAALRTLSGAASELKAVGGAVGAGETVRLMKYVRNVDELPELRRFTTRFGARSRAVAELTGKASLRVFRTSIRVGEMLLRHLWAVLMWFGGLVLGSLSRLVWRGVRFAALRI</sequence>
<keyword evidence="1" id="KW-0812">Transmembrane</keyword>
<evidence type="ECO:0000313" key="3">
    <source>
        <dbReference type="Proteomes" id="UP000528964"/>
    </source>
</evidence>
<comment type="caution">
    <text evidence="2">The sequence shown here is derived from an EMBL/GenBank/DDBJ whole genome shotgun (WGS) entry which is preliminary data.</text>
</comment>
<accession>A0A7W6D000</accession>
<keyword evidence="1" id="KW-1133">Transmembrane helix</keyword>
<keyword evidence="1" id="KW-0472">Membrane</keyword>
<dbReference type="RefSeq" id="WP_183395342.1">
    <property type="nucleotide sequence ID" value="NZ_JACIDR010000003.1"/>
</dbReference>
<name>A0A7W6D000_9HYPH</name>
<evidence type="ECO:0000313" key="2">
    <source>
        <dbReference type="EMBL" id="MBB3973477.1"/>
    </source>
</evidence>
<proteinExistence type="predicted"/>
<dbReference type="EMBL" id="JACIDR010000003">
    <property type="protein sequence ID" value="MBB3973477.1"/>
    <property type="molecule type" value="Genomic_DNA"/>
</dbReference>
<reference evidence="2 3" key="1">
    <citation type="submission" date="2020-08" db="EMBL/GenBank/DDBJ databases">
        <title>Genomic Encyclopedia of Type Strains, Phase IV (KMG-IV): sequencing the most valuable type-strain genomes for metagenomic binning, comparative biology and taxonomic classification.</title>
        <authorList>
            <person name="Goeker M."/>
        </authorList>
    </citation>
    <scope>NUCLEOTIDE SEQUENCE [LARGE SCALE GENOMIC DNA]</scope>
    <source>
        <strain evidence="2 3">DSM 25481</strain>
    </source>
</reference>
<organism evidence="2 3">
    <name type="scientific">Hansschlegelia beijingensis</name>
    <dbReference type="NCBI Taxonomy" id="1133344"/>
    <lineage>
        <taxon>Bacteria</taxon>
        <taxon>Pseudomonadati</taxon>
        <taxon>Pseudomonadota</taxon>
        <taxon>Alphaproteobacteria</taxon>
        <taxon>Hyphomicrobiales</taxon>
        <taxon>Methylopilaceae</taxon>
        <taxon>Hansschlegelia</taxon>
    </lineage>
</organism>
<dbReference type="AlphaFoldDB" id="A0A7W6D000"/>
<keyword evidence="3" id="KW-1185">Reference proteome</keyword>
<evidence type="ECO:0000256" key="1">
    <source>
        <dbReference type="SAM" id="Phobius"/>
    </source>
</evidence>
<protein>
    <submittedName>
        <fullName evidence="2">Uncharacterized protein</fullName>
    </submittedName>
</protein>
<dbReference type="Proteomes" id="UP000528964">
    <property type="component" value="Unassembled WGS sequence"/>
</dbReference>
<feature type="transmembrane region" description="Helical" evidence="1">
    <location>
        <begin position="327"/>
        <end position="347"/>
    </location>
</feature>
<gene>
    <name evidence="2" type="ORF">GGR24_002147</name>
</gene>